<keyword evidence="10" id="KW-1185">Reference proteome</keyword>
<sequence>MTVDYEYSSVMHYGIRAFSWNGAQTIKALHPDKESSIGEVFRKELSFTDVKVVSLMYQCAKQCDSSIICNNGGYVDQNCKCICPDGSDSCSKATPDDEDGECFNAHDSWKCAVLANKGECQRNPRFMLESCKKACRL</sequence>
<dbReference type="EMBL" id="JAIWYP010000008">
    <property type="protein sequence ID" value="KAH3787178.1"/>
    <property type="molecule type" value="Genomic_DNA"/>
</dbReference>
<organism evidence="9 10">
    <name type="scientific">Dreissena polymorpha</name>
    <name type="common">Zebra mussel</name>
    <name type="synonym">Mytilus polymorpha</name>
    <dbReference type="NCBI Taxonomy" id="45954"/>
    <lineage>
        <taxon>Eukaryota</taxon>
        <taxon>Metazoa</taxon>
        <taxon>Spiralia</taxon>
        <taxon>Lophotrochozoa</taxon>
        <taxon>Mollusca</taxon>
        <taxon>Bivalvia</taxon>
        <taxon>Autobranchia</taxon>
        <taxon>Heteroconchia</taxon>
        <taxon>Euheterodonta</taxon>
        <taxon>Imparidentia</taxon>
        <taxon>Neoheterodontei</taxon>
        <taxon>Myida</taxon>
        <taxon>Dreissenoidea</taxon>
        <taxon>Dreissenidae</taxon>
        <taxon>Dreissena</taxon>
    </lineage>
</organism>
<dbReference type="Gene3D" id="3.40.390.10">
    <property type="entry name" value="Collagenase (Catalytic Domain)"/>
    <property type="match status" value="1"/>
</dbReference>
<dbReference type="GO" id="GO:0046872">
    <property type="term" value="F:metal ion binding"/>
    <property type="evidence" value="ECO:0007669"/>
    <property type="project" value="UniProtKB-KW"/>
</dbReference>
<accession>A0A9D4EWL6</accession>
<evidence type="ECO:0000256" key="6">
    <source>
        <dbReference type="PROSITE-ProRule" id="PRU01005"/>
    </source>
</evidence>
<dbReference type="PANTHER" id="PTHR10127">
    <property type="entry name" value="DISCOIDIN, CUB, EGF, LAMININ , AND ZINC METALLOPROTEASE DOMAIN CONTAINING"/>
    <property type="match status" value="1"/>
</dbReference>
<evidence type="ECO:0000256" key="1">
    <source>
        <dbReference type="ARBA" id="ARBA00022670"/>
    </source>
</evidence>
<protein>
    <recommendedName>
        <fullName evidence="11">Metalloendopeptidase</fullName>
    </recommendedName>
</protein>
<dbReference type="GO" id="GO:0006508">
    <property type="term" value="P:proteolysis"/>
    <property type="evidence" value="ECO:0007669"/>
    <property type="project" value="UniProtKB-KW"/>
</dbReference>
<evidence type="ECO:0000256" key="2">
    <source>
        <dbReference type="ARBA" id="ARBA00022723"/>
    </source>
</evidence>
<dbReference type="SUPFAM" id="SSF55486">
    <property type="entry name" value="Metalloproteases ('zincins'), catalytic domain"/>
    <property type="match status" value="1"/>
</dbReference>
<reference evidence="9" key="2">
    <citation type="submission" date="2020-11" db="EMBL/GenBank/DDBJ databases">
        <authorList>
            <person name="McCartney M.A."/>
            <person name="Auch B."/>
            <person name="Kono T."/>
            <person name="Mallez S."/>
            <person name="Becker A."/>
            <person name="Gohl D.M."/>
            <person name="Silverstein K.A.T."/>
            <person name="Koren S."/>
            <person name="Bechman K.B."/>
            <person name="Herman A."/>
            <person name="Abrahante J.E."/>
            <person name="Garbe J."/>
        </authorList>
    </citation>
    <scope>NUCLEOTIDE SEQUENCE</scope>
    <source>
        <strain evidence="9">Duluth1</strain>
        <tissue evidence="9">Whole animal</tissue>
    </source>
</reference>
<dbReference type="InterPro" id="IPR003582">
    <property type="entry name" value="ShKT_dom"/>
</dbReference>
<evidence type="ECO:0000313" key="9">
    <source>
        <dbReference type="EMBL" id="KAH3787178.1"/>
    </source>
</evidence>
<evidence type="ECO:0008006" key="11">
    <source>
        <dbReference type="Google" id="ProtNLM"/>
    </source>
</evidence>
<dbReference type="AlphaFoldDB" id="A0A9D4EWL6"/>
<name>A0A9D4EWL6_DREPO</name>
<proteinExistence type="predicted"/>
<comment type="caution">
    <text evidence="9">The sequence shown here is derived from an EMBL/GenBank/DDBJ whole genome shotgun (WGS) entry which is preliminary data.</text>
</comment>
<dbReference type="PANTHER" id="PTHR10127:SF780">
    <property type="entry name" value="METALLOENDOPEPTIDASE"/>
    <property type="match status" value="1"/>
</dbReference>
<keyword evidence="5" id="KW-0482">Metalloprotease</keyword>
<dbReference type="Pfam" id="PF01400">
    <property type="entry name" value="Astacin"/>
    <property type="match status" value="1"/>
</dbReference>
<evidence type="ECO:0000256" key="3">
    <source>
        <dbReference type="ARBA" id="ARBA00022801"/>
    </source>
</evidence>
<keyword evidence="3" id="KW-0378">Hydrolase</keyword>
<dbReference type="Proteomes" id="UP000828390">
    <property type="component" value="Unassembled WGS sequence"/>
</dbReference>
<keyword evidence="1" id="KW-0645">Protease</keyword>
<dbReference type="InterPro" id="IPR001506">
    <property type="entry name" value="Peptidase_M12A"/>
</dbReference>
<feature type="domain" description="ShKT" evidence="7">
    <location>
        <begin position="102"/>
        <end position="137"/>
    </location>
</feature>
<dbReference type="PROSITE" id="PS51864">
    <property type="entry name" value="ASTACIN"/>
    <property type="match status" value="1"/>
</dbReference>
<evidence type="ECO:0000256" key="4">
    <source>
        <dbReference type="ARBA" id="ARBA00022833"/>
    </source>
</evidence>
<evidence type="ECO:0000313" key="10">
    <source>
        <dbReference type="Proteomes" id="UP000828390"/>
    </source>
</evidence>
<dbReference type="PROSITE" id="PS51670">
    <property type="entry name" value="SHKT"/>
    <property type="match status" value="1"/>
</dbReference>
<gene>
    <name evidence="9" type="ORF">DPMN_165298</name>
</gene>
<comment type="caution">
    <text evidence="6">Lacks conserved residue(s) required for the propagation of feature annotation.</text>
</comment>
<evidence type="ECO:0000256" key="5">
    <source>
        <dbReference type="ARBA" id="ARBA00023049"/>
    </source>
</evidence>
<evidence type="ECO:0000259" key="7">
    <source>
        <dbReference type="PROSITE" id="PS51670"/>
    </source>
</evidence>
<evidence type="ECO:0000259" key="8">
    <source>
        <dbReference type="PROSITE" id="PS51864"/>
    </source>
</evidence>
<keyword evidence="2" id="KW-0479">Metal-binding</keyword>
<dbReference type="GO" id="GO:0004222">
    <property type="term" value="F:metalloendopeptidase activity"/>
    <property type="evidence" value="ECO:0007669"/>
    <property type="project" value="InterPro"/>
</dbReference>
<keyword evidence="4" id="KW-0862">Zinc</keyword>
<dbReference type="InterPro" id="IPR024079">
    <property type="entry name" value="MetalloPept_cat_dom_sf"/>
</dbReference>
<reference evidence="9" key="1">
    <citation type="journal article" date="2019" name="bioRxiv">
        <title>The Genome of the Zebra Mussel, Dreissena polymorpha: A Resource for Invasive Species Research.</title>
        <authorList>
            <person name="McCartney M.A."/>
            <person name="Auch B."/>
            <person name="Kono T."/>
            <person name="Mallez S."/>
            <person name="Zhang Y."/>
            <person name="Obille A."/>
            <person name="Becker A."/>
            <person name="Abrahante J.E."/>
            <person name="Garbe J."/>
            <person name="Badalamenti J.P."/>
            <person name="Herman A."/>
            <person name="Mangelson H."/>
            <person name="Liachko I."/>
            <person name="Sullivan S."/>
            <person name="Sone E.D."/>
            <person name="Koren S."/>
            <person name="Silverstein K.A.T."/>
            <person name="Beckman K.B."/>
            <person name="Gohl D.M."/>
        </authorList>
    </citation>
    <scope>NUCLEOTIDE SEQUENCE</scope>
    <source>
        <strain evidence="9">Duluth1</strain>
        <tissue evidence="9">Whole animal</tissue>
    </source>
</reference>
<feature type="domain" description="Peptidase M12A" evidence="8">
    <location>
        <begin position="1"/>
        <end position="60"/>
    </location>
</feature>